<dbReference type="InterPro" id="IPR036388">
    <property type="entry name" value="WH-like_DNA-bd_sf"/>
</dbReference>
<dbReference type="EMBL" id="CP121694">
    <property type="protein sequence ID" value="WRO22350.1"/>
    <property type="molecule type" value="Genomic_DNA"/>
</dbReference>
<gene>
    <name evidence="1" type="ORF">MFMK1_002179</name>
</gene>
<evidence type="ECO:0000313" key="2">
    <source>
        <dbReference type="Proteomes" id="UP001329915"/>
    </source>
</evidence>
<accession>A0AAU0UPX4</accession>
<dbReference type="RefSeq" id="WP_366921763.1">
    <property type="nucleotide sequence ID" value="NZ_CP121694.1"/>
</dbReference>
<dbReference type="Gene3D" id="1.10.10.10">
    <property type="entry name" value="Winged helix-like DNA-binding domain superfamily/Winged helix DNA-binding domain"/>
    <property type="match status" value="1"/>
</dbReference>
<protein>
    <submittedName>
        <fullName evidence="1">Helix-turn-helix domain-containing protein</fullName>
    </submittedName>
</protein>
<name>A0AAU0UPX4_9FIRM</name>
<evidence type="ECO:0000313" key="1">
    <source>
        <dbReference type="EMBL" id="WRO22350.1"/>
    </source>
</evidence>
<dbReference type="Proteomes" id="UP001329915">
    <property type="component" value="Chromosome"/>
</dbReference>
<keyword evidence="2" id="KW-1185">Reference proteome</keyword>
<dbReference type="KEGG" id="dbc:MFMK1_002179"/>
<organism evidence="1 2">
    <name type="scientific">Metallumcola ferriviriculae</name>
    <dbReference type="NCBI Taxonomy" id="3039180"/>
    <lineage>
        <taxon>Bacteria</taxon>
        <taxon>Bacillati</taxon>
        <taxon>Bacillota</taxon>
        <taxon>Clostridia</taxon>
        <taxon>Neomoorellales</taxon>
        <taxon>Desulfitibacteraceae</taxon>
        <taxon>Metallumcola</taxon>
    </lineage>
</organism>
<sequence length="73" mass="8471">MVDFKSRMPHCPEVSLKEKAREENVDYNNFLDHLSAQKSDEEMADELGISLRTVEHLREQFEKVGVHSIIGQE</sequence>
<dbReference type="AlphaFoldDB" id="A0AAU0UPX4"/>
<reference evidence="1 2" key="1">
    <citation type="submission" date="2023-04" db="EMBL/GenBank/DDBJ databases">
        <authorList>
            <person name="Hsu D."/>
        </authorList>
    </citation>
    <scope>NUCLEOTIDE SEQUENCE [LARGE SCALE GENOMIC DNA]</scope>
    <source>
        <strain evidence="1 2">MK1</strain>
    </source>
</reference>
<proteinExistence type="predicted"/>